<dbReference type="Proteomes" id="UP000007394">
    <property type="component" value="Chromosome"/>
</dbReference>
<dbReference type="EMBL" id="CP003418">
    <property type="protein sequence ID" value="AFH50018.1"/>
    <property type="molecule type" value="Genomic_DNA"/>
</dbReference>
<dbReference type="AlphaFoldDB" id="I0AM11"/>
<gene>
    <name evidence="2" type="ordered locus">IALB_2315</name>
</gene>
<reference evidence="2 3" key="1">
    <citation type="journal article" date="2012" name="Front. Microbiol.">
        <title>Complete genome of Ignavibacterium album, a metabolically versatile, flagellated, facultative anaerobe from the phylum Chlorobi.</title>
        <authorList>
            <person name="Liu Z."/>
            <person name="Frigaard N.-U."/>
            <person name="Vogl K."/>
            <person name="Iino T."/>
            <person name="Ohkuma M."/>
            <person name="Overmann J."/>
            <person name="Bryant D.A."/>
        </authorList>
    </citation>
    <scope>NUCLEOTIDE SEQUENCE [LARGE SCALE GENOMIC DNA]</scope>
    <source>
        <strain evidence="3">DSM 19864 / JCM 16511 / NBRC 101810 / Mat9-16</strain>
    </source>
</reference>
<dbReference type="NCBIfam" id="TIGR04183">
    <property type="entry name" value="Por_Secre_tail"/>
    <property type="match status" value="1"/>
</dbReference>
<evidence type="ECO:0000259" key="1">
    <source>
        <dbReference type="Pfam" id="PF18962"/>
    </source>
</evidence>
<evidence type="ECO:0000313" key="3">
    <source>
        <dbReference type="Proteomes" id="UP000007394"/>
    </source>
</evidence>
<feature type="domain" description="Secretion system C-terminal sorting" evidence="1">
    <location>
        <begin position="79"/>
        <end position="153"/>
    </location>
</feature>
<proteinExistence type="predicted"/>
<dbReference type="eggNOG" id="COG2382">
    <property type="taxonomic scope" value="Bacteria"/>
</dbReference>
<accession>I0AM11</accession>
<dbReference type="HOGENOM" id="CLU_1675536_0_0_10"/>
<sequence>MKLKILFIALLGFAANILPQSMLTIGTGASLTVSVGADICADSISGTIQGGGTICGNPNSVALENGKPIPTVFALEQNYPNPFNPTTRISWQSPVADHQTLKVYDLLGNELAVLVSQFLEAGNYSTEFNASSLTSGIYIYRLQVGDKVFTKKMTLLK</sequence>
<name>I0AM11_IGNAJ</name>
<dbReference type="Pfam" id="PF18962">
    <property type="entry name" value="Por_Secre_tail"/>
    <property type="match status" value="1"/>
</dbReference>
<dbReference type="OrthoDB" id="1523755at2"/>
<evidence type="ECO:0000313" key="2">
    <source>
        <dbReference type="EMBL" id="AFH50018.1"/>
    </source>
</evidence>
<dbReference type="RefSeq" id="WP_014561167.1">
    <property type="nucleotide sequence ID" value="NC_017464.1"/>
</dbReference>
<dbReference type="KEGG" id="ial:IALB_2315"/>
<dbReference type="InterPro" id="IPR026444">
    <property type="entry name" value="Secre_tail"/>
</dbReference>
<organism evidence="2 3">
    <name type="scientific">Ignavibacterium album (strain DSM 19864 / JCM 16511 / NBRC 101810 / Mat9-16)</name>
    <dbReference type="NCBI Taxonomy" id="945713"/>
    <lineage>
        <taxon>Bacteria</taxon>
        <taxon>Pseudomonadati</taxon>
        <taxon>Ignavibacteriota</taxon>
        <taxon>Ignavibacteria</taxon>
        <taxon>Ignavibacteriales</taxon>
        <taxon>Ignavibacteriaceae</taxon>
        <taxon>Ignavibacterium</taxon>
    </lineage>
</organism>
<protein>
    <submittedName>
        <fullName evidence="2">5'-Nucleotidase domain protein</fullName>
    </submittedName>
</protein>
<keyword evidence="3" id="KW-1185">Reference proteome</keyword>
<dbReference type="STRING" id="945713.IALB_2315"/>